<reference evidence="2" key="1">
    <citation type="journal article" date="2014" name="Int. J. Syst. Evol. Microbiol.">
        <title>Complete genome sequence of Corynebacterium casei LMG S-19264T (=DSM 44701T), isolated from a smear-ripened cheese.</title>
        <authorList>
            <consortium name="US DOE Joint Genome Institute (JGI-PGF)"/>
            <person name="Walter F."/>
            <person name="Albersmeier A."/>
            <person name="Kalinowski J."/>
            <person name="Ruckert C."/>
        </authorList>
    </citation>
    <scope>NUCLEOTIDE SEQUENCE</scope>
    <source>
        <strain evidence="2">CGMCC 1.15322</strain>
    </source>
</reference>
<protein>
    <recommendedName>
        <fullName evidence="4">DUF2330 domain-containing protein</fullName>
    </recommendedName>
</protein>
<name>A0A916WHV7_9BURK</name>
<reference evidence="2" key="2">
    <citation type="submission" date="2020-09" db="EMBL/GenBank/DDBJ databases">
        <authorList>
            <person name="Sun Q."/>
            <person name="Zhou Y."/>
        </authorList>
    </citation>
    <scope>NUCLEOTIDE SEQUENCE</scope>
    <source>
        <strain evidence="2">CGMCC 1.15322</strain>
    </source>
</reference>
<proteinExistence type="predicted"/>
<gene>
    <name evidence="2" type="ORF">GCM10011496_20470</name>
</gene>
<keyword evidence="1" id="KW-0812">Transmembrane</keyword>
<evidence type="ECO:0000313" key="2">
    <source>
        <dbReference type="EMBL" id="GGA99275.1"/>
    </source>
</evidence>
<evidence type="ECO:0000313" key="3">
    <source>
        <dbReference type="Proteomes" id="UP000620596"/>
    </source>
</evidence>
<evidence type="ECO:0008006" key="4">
    <source>
        <dbReference type="Google" id="ProtNLM"/>
    </source>
</evidence>
<accession>A0A916WHV7</accession>
<keyword evidence="1" id="KW-0472">Membrane</keyword>
<organism evidence="2 3">
    <name type="scientific">Polaromonas eurypsychrophila</name>
    <dbReference type="NCBI Taxonomy" id="1614635"/>
    <lineage>
        <taxon>Bacteria</taxon>
        <taxon>Pseudomonadati</taxon>
        <taxon>Pseudomonadota</taxon>
        <taxon>Betaproteobacteria</taxon>
        <taxon>Burkholderiales</taxon>
        <taxon>Comamonadaceae</taxon>
        <taxon>Polaromonas</taxon>
    </lineage>
</organism>
<dbReference type="EMBL" id="BMIG01000006">
    <property type="protein sequence ID" value="GGA99275.1"/>
    <property type="molecule type" value="Genomic_DNA"/>
</dbReference>
<keyword evidence="1" id="KW-1133">Transmembrane helix</keyword>
<feature type="transmembrane region" description="Helical" evidence="1">
    <location>
        <begin position="226"/>
        <end position="246"/>
    </location>
</feature>
<dbReference type="Proteomes" id="UP000620596">
    <property type="component" value="Unassembled WGS sequence"/>
</dbReference>
<dbReference type="AlphaFoldDB" id="A0A916WHV7"/>
<keyword evidence="3" id="KW-1185">Reference proteome</keyword>
<comment type="caution">
    <text evidence="2">The sequence shown here is derived from an EMBL/GenBank/DDBJ whole genome shotgun (WGS) entry which is preliminary data.</text>
</comment>
<evidence type="ECO:0000256" key="1">
    <source>
        <dbReference type="SAM" id="Phobius"/>
    </source>
</evidence>
<sequence length="255" mass="27733">MAGGISFRLSATDSTLIVTLLGESQAFYPSVLRMLPDGRWEPLATKPGSVLPAELLPGKNYALEWPDTRPLQGLTQIERLLPVMVRYFEVGGVSFGQIVFINAPPPAIEILQASYVNGLLVVTPPEANHIDSATSNTIHATWVLWPQEEGIALISEPLRFEHVQPPARRIEWQSGASAVHINTGKGQPDAMLLHETAQGYVLQTVAGSGLQGRQQRAVWLEASSKFYGMALLSALVAVIALLLYFIRAARGSTVR</sequence>